<organism evidence="1 2">
    <name type="scientific">Streptomyces rubrolavendulae</name>
    <dbReference type="NCBI Taxonomy" id="285473"/>
    <lineage>
        <taxon>Bacteria</taxon>
        <taxon>Bacillati</taxon>
        <taxon>Actinomycetota</taxon>
        <taxon>Actinomycetes</taxon>
        <taxon>Kitasatosporales</taxon>
        <taxon>Streptomycetaceae</taxon>
        <taxon>Streptomyces</taxon>
    </lineage>
</organism>
<name>A0A1D8FW31_9ACTN</name>
<protein>
    <submittedName>
        <fullName evidence="1">Uncharacterized protein</fullName>
    </submittedName>
</protein>
<dbReference type="Proteomes" id="UP000095349">
    <property type="component" value="Chromosome"/>
</dbReference>
<dbReference type="KEGG" id="srn:A4G23_00207"/>
<evidence type="ECO:0000313" key="2">
    <source>
        <dbReference type="Proteomes" id="UP000095349"/>
    </source>
</evidence>
<dbReference type="AlphaFoldDB" id="A0A1D8FW31"/>
<evidence type="ECO:0000313" key="1">
    <source>
        <dbReference type="EMBL" id="AOT57420.1"/>
    </source>
</evidence>
<proteinExistence type="predicted"/>
<accession>A0A1D8FW31</accession>
<sequence>MTAYERSLTMPAPPEHVLDQAAGIGRREE</sequence>
<dbReference type="EMBL" id="CP017316">
    <property type="protein sequence ID" value="AOT57420.1"/>
    <property type="molecule type" value="Genomic_DNA"/>
</dbReference>
<keyword evidence="2" id="KW-1185">Reference proteome</keyword>
<reference evidence="1 2" key="1">
    <citation type="submission" date="2016-09" db="EMBL/GenBank/DDBJ databases">
        <title>Streptomyces rubrolavendulae MJM4426 Genome sequencing and assembly.</title>
        <authorList>
            <person name="Kim J.-G."/>
        </authorList>
    </citation>
    <scope>NUCLEOTIDE SEQUENCE [LARGE SCALE GENOMIC DNA]</scope>
    <source>
        <strain evidence="1 2">MJM4426</strain>
    </source>
</reference>
<gene>
    <name evidence="1" type="ORF">A4G23_00207</name>
</gene>